<sequence length="73" mass="8105">MVANPEMFSSSRVEDVVVNIRDFQTAGVVAHARGCQLYAQRSGRMDVMGKRVQVKSDYLALCVEAMQDLVDVL</sequence>
<dbReference type="RefSeq" id="WP_348788933.1">
    <property type="nucleotide sequence ID" value="NZ_CP157390.1"/>
</dbReference>
<dbReference type="EMBL" id="CP157390">
    <property type="protein sequence ID" value="XBM49013.1"/>
    <property type="molecule type" value="Genomic_DNA"/>
</dbReference>
<evidence type="ECO:0000313" key="1">
    <source>
        <dbReference type="EMBL" id="XBM49013.1"/>
    </source>
</evidence>
<name>A0AAU7GGD2_9MICO</name>
<dbReference type="AlphaFoldDB" id="A0AAU7GGD2"/>
<accession>A0AAU7GGD2</accession>
<reference evidence="1" key="1">
    <citation type="submission" date="2024-05" db="EMBL/GenBank/DDBJ databases">
        <title>The Natural Products Discovery Center: Release of the First 8490 Sequenced Strains for Exploring Actinobacteria Biosynthetic Diversity.</title>
        <authorList>
            <person name="Kalkreuter E."/>
            <person name="Kautsar S.A."/>
            <person name="Yang D."/>
            <person name="Bader C.D."/>
            <person name="Teijaro C.N."/>
            <person name="Fluegel L."/>
            <person name="Davis C.M."/>
            <person name="Simpson J.R."/>
            <person name="Lauterbach L."/>
            <person name="Steele A.D."/>
            <person name="Gui C."/>
            <person name="Meng S."/>
            <person name="Li G."/>
            <person name="Viehrig K."/>
            <person name="Ye F."/>
            <person name="Su P."/>
            <person name="Kiefer A.F."/>
            <person name="Nichols A."/>
            <person name="Cepeda A.J."/>
            <person name="Yan W."/>
            <person name="Fan B."/>
            <person name="Jiang Y."/>
            <person name="Adhikari A."/>
            <person name="Zheng C.-J."/>
            <person name="Schuster L."/>
            <person name="Cowan T.M."/>
            <person name="Smanski M.J."/>
            <person name="Chevrette M.G."/>
            <person name="de Carvalho L.P.S."/>
            <person name="Shen B."/>
        </authorList>
    </citation>
    <scope>NUCLEOTIDE SEQUENCE</scope>
    <source>
        <strain evidence="1">NPDC080035</strain>
    </source>
</reference>
<gene>
    <name evidence="1" type="ORF">AAME72_03950</name>
</gene>
<organism evidence="1">
    <name type="scientific">Leifsonia sp. NPDC080035</name>
    <dbReference type="NCBI Taxonomy" id="3143936"/>
    <lineage>
        <taxon>Bacteria</taxon>
        <taxon>Bacillati</taxon>
        <taxon>Actinomycetota</taxon>
        <taxon>Actinomycetes</taxon>
        <taxon>Micrococcales</taxon>
        <taxon>Microbacteriaceae</taxon>
        <taxon>Leifsonia</taxon>
    </lineage>
</organism>
<protein>
    <submittedName>
        <fullName evidence="1">Uncharacterized protein</fullName>
    </submittedName>
</protein>
<proteinExistence type="predicted"/>